<feature type="non-terminal residue" evidence="1">
    <location>
        <position position="1"/>
    </location>
</feature>
<sequence length="49" mass="5388">EVKAADMIEEAIKAVLKDGYRTKDLAAFDAKEVLNTTAMGDIVARYVSR</sequence>
<reference evidence="1 2" key="1">
    <citation type="submission" date="2017-09" db="EMBL/GenBank/DDBJ databases">
        <title>Genomics of the genus Arcobacter.</title>
        <authorList>
            <person name="Perez-Cataluna A."/>
            <person name="Figueras M.J."/>
            <person name="Salas-Masso N."/>
        </authorList>
    </citation>
    <scope>NUCLEOTIDE SEQUENCE [LARGE SCALE GENOMIC DNA]</scope>
    <source>
        <strain evidence="1 2">CECT 7837</strain>
    </source>
</reference>
<evidence type="ECO:0000313" key="1">
    <source>
        <dbReference type="EMBL" id="RXI28906.1"/>
    </source>
</evidence>
<accession>A0AA94F713</accession>
<evidence type="ECO:0000313" key="2">
    <source>
        <dbReference type="Proteomes" id="UP000290588"/>
    </source>
</evidence>
<dbReference type="EMBL" id="NXIG01000016">
    <property type="protein sequence ID" value="RXI28906.1"/>
    <property type="molecule type" value="Genomic_DNA"/>
</dbReference>
<protein>
    <submittedName>
        <fullName evidence="1">3-isopropylmalate dehydrogenase</fullName>
        <ecNumber evidence="1">1.1.1.85</ecNumber>
    </submittedName>
</protein>
<dbReference type="Proteomes" id="UP000290588">
    <property type="component" value="Unassembled WGS sequence"/>
</dbReference>
<gene>
    <name evidence="1" type="ORF">CP962_12550</name>
</gene>
<dbReference type="SUPFAM" id="SSF53659">
    <property type="entry name" value="Isocitrate/Isopropylmalate dehydrogenase-like"/>
    <property type="match status" value="1"/>
</dbReference>
<dbReference type="Gene3D" id="3.40.718.10">
    <property type="entry name" value="Isopropylmalate Dehydrogenase"/>
    <property type="match status" value="1"/>
</dbReference>
<dbReference type="GO" id="GO:0003862">
    <property type="term" value="F:3-isopropylmalate dehydrogenase activity"/>
    <property type="evidence" value="ECO:0007669"/>
    <property type="project" value="UniProtKB-EC"/>
</dbReference>
<keyword evidence="1" id="KW-0560">Oxidoreductase</keyword>
<dbReference type="EC" id="1.1.1.85" evidence="1"/>
<comment type="caution">
    <text evidence="1">The sequence shown here is derived from an EMBL/GenBank/DDBJ whole genome shotgun (WGS) entry which is preliminary data.</text>
</comment>
<dbReference type="AlphaFoldDB" id="A0AA94F713"/>
<name>A0AA94F713_9BACT</name>
<proteinExistence type="predicted"/>
<organism evidence="1 2">
    <name type="scientific">Arcobacter ellisii</name>
    <dbReference type="NCBI Taxonomy" id="913109"/>
    <lineage>
        <taxon>Bacteria</taxon>
        <taxon>Pseudomonadati</taxon>
        <taxon>Campylobacterota</taxon>
        <taxon>Epsilonproteobacteria</taxon>
        <taxon>Campylobacterales</taxon>
        <taxon>Arcobacteraceae</taxon>
        <taxon>Arcobacter</taxon>
    </lineage>
</organism>